<reference evidence="1 2" key="1">
    <citation type="submission" date="2011-08" db="EMBL/GenBank/DDBJ databases">
        <title>The Genome Sequence of Clostridium citroniae WAL-17108.</title>
        <authorList>
            <consortium name="The Broad Institute Genome Sequencing Platform"/>
            <person name="Earl A."/>
            <person name="Ward D."/>
            <person name="Feldgarden M."/>
            <person name="Gevers D."/>
            <person name="Finegold S.M."/>
            <person name="Summanen P.H."/>
            <person name="Molitoris D.R."/>
            <person name="Vaisanen M.L."/>
            <person name="Daigneault M."/>
            <person name="Allen-Vercoe E."/>
            <person name="Young S.K."/>
            <person name="Zeng Q."/>
            <person name="Gargeya S."/>
            <person name="Fitzgerald M."/>
            <person name="Haas B."/>
            <person name="Abouelleil A."/>
            <person name="Alvarado L."/>
            <person name="Arachchi H.M."/>
            <person name="Berlin A."/>
            <person name="Brown A."/>
            <person name="Chapman S.B."/>
            <person name="Chen Z."/>
            <person name="Dunbar C."/>
            <person name="Freedman E."/>
            <person name="Gearin G."/>
            <person name="Gellesch M."/>
            <person name="Goldberg J."/>
            <person name="Griggs A."/>
            <person name="Gujja S."/>
            <person name="Heiman D."/>
            <person name="Howarth C."/>
            <person name="Larson L."/>
            <person name="Lui A."/>
            <person name="MacDonald P.J.P."/>
            <person name="Montmayeur A."/>
            <person name="Murphy C."/>
            <person name="Neiman D."/>
            <person name="Pearson M."/>
            <person name="Priest M."/>
            <person name="Roberts A."/>
            <person name="Saif S."/>
            <person name="Shea T."/>
            <person name="Shenoy N."/>
            <person name="Sisk P."/>
            <person name="Stolte C."/>
            <person name="Sykes S."/>
            <person name="Wortman J."/>
            <person name="Nusbaum C."/>
            <person name="Birren B."/>
        </authorList>
    </citation>
    <scope>NUCLEOTIDE SEQUENCE [LARGE SCALE GENOMIC DNA]</scope>
    <source>
        <strain evidence="1 2">WAL-17108</strain>
    </source>
</reference>
<gene>
    <name evidence="1" type="ORF">HMPREF9469_00269</name>
</gene>
<dbReference type="AlphaFoldDB" id="G5HCF7"/>
<evidence type="ECO:0000313" key="1">
    <source>
        <dbReference type="EMBL" id="EHF01037.1"/>
    </source>
</evidence>
<protein>
    <recommendedName>
        <fullName evidence="3">DUF4280 domain-containing protein</fullName>
    </recommendedName>
</protein>
<evidence type="ECO:0008006" key="3">
    <source>
        <dbReference type="Google" id="ProtNLM"/>
    </source>
</evidence>
<dbReference type="eggNOG" id="ENOG5034BYT">
    <property type="taxonomic scope" value="Bacteria"/>
</dbReference>
<sequence>MADKKDTYVVHNADICCNMGLRMSKVVLRQSHGVFLKKQAQITAKDCVGKTNIIDFCGCISADNPLTKQKAHEISKNVMNNTGEDFDSEVEDIFCNGEIGSVKTMSCAGECIPDIVSSGWDEVKDNVFTDGQKPVRGIAILKCRWGGVITIELTGQPEG</sequence>
<accession>G5HCF7</accession>
<dbReference type="EMBL" id="ADLJ01000002">
    <property type="protein sequence ID" value="EHF01037.1"/>
    <property type="molecule type" value="Genomic_DNA"/>
</dbReference>
<dbReference type="InterPro" id="IPR025460">
    <property type="entry name" value="DUF4280"/>
</dbReference>
<evidence type="ECO:0000313" key="2">
    <source>
        <dbReference type="Proteomes" id="UP000003763"/>
    </source>
</evidence>
<organism evidence="1 2">
    <name type="scientific">[Clostridium] citroniae WAL-17108</name>
    <dbReference type="NCBI Taxonomy" id="742733"/>
    <lineage>
        <taxon>Bacteria</taxon>
        <taxon>Bacillati</taxon>
        <taxon>Bacillota</taxon>
        <taxon>Clostridia</taxon>
        <taxon>Lachnospirales</taxon>
        <taxon>Lachnospiraceae</taxon>
        <taxon>Enterocloster</taxon>
    </lineage>
</organism>
<dbReference type="RefSeq" id="WP_007858386.1">
    <property type="nucleotide sequence ID" value="NZ_JH376420.1"/>
</dbReference>
<proteinExistence type="predicted"/>
<dbReference type="Proteomes" id="UP000003763">
    <property type="component" value="Unassembled WGS sequence"/>
</dbReference>
<dbReference type="HOGENOM" id="CLU_1657773_0_0_9"/>
<name>G5HCF7_9FIRM</name>
<comment type="caution">
    <text evidence="1">The sequence shown here is derived from an EMBL/GenBank/DDBJ whole genome shotgun (WGS) entry which is preliminary data.</text>
</comment>
<dbReference type="Pfam" id="PF14107">
    <property type="entry name" value="DUF4280"/>
    <property type="match status" value="1"/>
</dbReference>
<dbReference type="PATRIC" id="fig|742733.3.peg.276"/>